<dbReference type="Proteomes" id="UP000723463">
    <property type="component" value="Unassembled WGS sequence"/>
</dbReference>
<sequence length="116" mass="13129">WLLETRYLAPRVPIPFSTELRDKVLNEYNSDRFRDIMRLSREQFDRLVSLIAPSRHFTGNGERVSTADAQDDPERGIDSAESVSIQLKVALFRLGTKGISSIKVAWIMGVSEGAVY</sequence>
<dbReference type="AlphaFoldDB" id="A0A9P6EVN4"/>
<name>A0A9P6EVN4_9FUNG</name>
<keyword evidence="2" id="KW-1185">Reference proteome</keyword>
<reference evidence="1" key="1">
    <citation type="journal article" date="2020" name="Fungal Divers.">
        <title>Resolving the Mortierellaceae phylogeny through synthesis of multi-gene phylogenetics and phylogenomics.</title>
        <authorList>
            <person name="Vandepol N."/>
            <person name="Liber J."/>
            <person name="Desiro A."/>
            <person name="Na H."/>
            <person name="Kennedy M."/>
            <person name="Barry K."/>
            <person name="Grigoriev I.V."/>
            <person name="Miller A.N."/>
            <person name="O'Donnell K."/>
            <person name="Stajich J.E."/>
            <person name="Bonito G."/>
        </authorList>
    </citation>
    <scope>NUCLEOTIDE SEQUENCE</scope>
    <source>
        <strain evidence="1">NRRL 2591</strain>
    </source>
</reference>
<feature type="non-terminal residue" evidence="1">
    <location>
        <position position="1"/>
    </location>
</feature>
<organism evidence="1 2">
    <name type="scientific">Mortierella hygrophila</name>
    <dbReference type="NCBI Taxonomy" id="979708"/>
    <lineage>
        <taxon>Eukaryota</taxon>
        <taxon>Fungi</taxon>
        <taxon>Fungi incertae sedis</taxon>
        <taxon>Mucoromycota</taxon>
        <taxon>Mortierellomycotina</taxon>
        <taxon>Mortierellomycetes</taxon>
        <taxon>Mortierellales</taxon>
        <taxon>Mortierellaceae</taxon>
        <taxon>Mortierella</taxon>
    </lineage>
</organism>
<protein>
    <submittedName>
        <fullName evidence="1">Uncharacterized protein</fullName>
    </submittedName>
</protein>
<accession>A0A9P6EVN4</accession>
<feature type="non-terminal residue" evidence="1">
    <location>
        <position position="116"/>
    </location>
</feature>
<comment type="caution">
    <text evidence="1">The sequence shown here is derived from an EMBL/GenBank/DDBJ whole genome shotgun (WGS) entry which is preliminary data.</text>
</comment>
<proteinExistence type="predicted"/>
<evidence type="ECO:0000313" key="2">
    <source>
        <dbReference type="Proteomes" id="UP000723463"/>
    </source>
</evidence>
<evidence type="ECO:0000313" key="1">
    <source>
        <dbReference type="EMBL" id="KAF9535984.1"/>
    </source>
</evidence>
<dbReference type="EMBL" id="JAAAXW010001178">
    <property type="protein sequence ID" value="KAF9535984.1"/>
    <property type="molecule type" value="Genomic_DNA"/>
</dbReference>
<gene>
    <name evidence="1" type="ORF">EC957_001031</name>
</gene>